<evidence type="ECO:0000256" key="1">
    <source>
        <dbReference type="ARBA" id="ARBA00023015"/>
    </source>
</evidence>
<dbReference type="PROSITE" id="PS50048">
    <property type="entry name" value="ZN2_CY6_FUNGAL_2"/>
    <property type="match status" value="1"/>
</dbReference>
<feature type="region of interest" description="Disordered" evidence="5">
    <location>
        <begin position="477"/>
        <end position="517"/>
    </location>
</feature>
<dbReference type="OrthoDB" id="269822at2759"/>
<dbReference type="EMBL" id="CAJVPD010000011">
    <property type="protein sequence ID" value="CAG8228168.1"/>
    <property type="molecule type" value="Genomic_DNA"/>
</dbReference>
<evidence type="ECO:0000256" key="4">
    <source>
        <dbReference type="ARBA" id="ARBA00023242"/>
    </source>
</evidence>
<keyword evidence="1" id="KW-0805">Transcription regulation</keyword>
<name>A0A9W4I5Y1_9EURO</name>
<dbReference type="AlphaFoldDB" id="A0A9W4I5Y1"/>
<feature type="domain" description="Zn(2)-C6 fungal-type" evidence="6">
    <location>
        <begin position="183"/>
        <end position="213"/>
    </location>
</feature>
<evidence type="ECO:0000256" key="3">
    <source>
        <dbReference type="ARBA" id="ARBA00023163"/>
    </source>
</evidence>
<evidence type="ECO:0000256" key="5">
    <source>
        <dbReference type="SAM" id="MobiDB-lite"/>
    </source>
</evidence>
<feature type="region of interest" description="Disordered" evidence="5">
    <location>
        <begin position="613"/>
        <end position="634"/>
    </location>
</feature>
<dbReference type="GO" id="GO:0003677">
    <property type="term" value="F:DNA binding"/>
    <property type="evidence" value="ECO:0007669"/>
    <property type="project" value="UniProtKB-KW"/>
</dbReference>
<gene>
    <name evidence="7" type="ORF">PSALAMII_LOCUS220</name>
</gene>
<evidence type="ECO:0000313" key="8">
    <source>
        <dbReference type="Proteomes" id="UP001152592"/>
    </source>
</evidence>
<dbReference type="CDD" id="cd12148">
    <property type="entry name" value="fungal_TF_MHR"/>
    <property type="match status" value="1"/>
</dbReference>
<feature type="compositionally biased region" description="Polar residues" evidence="5">
    <location>
        <begin position="260"/>
        <end position="275"/>
    </location>
</feature>
<sequence length="1053" mass="116785">MMNRMPPPEAPLAPPGPHTAYEPAWRPPYPPTFDNHPDSRRSSSNPQTPLPPHPYPVLPNRELPQLSQDGPYGRPPNGLPPNALSPNAPAHSPQDPNPPHPNFRQPMNGAHEGSPDYRARLSYPPPDQINSAEHMSSGPLPPASQFMTPVPQMAASTPPGYDPAFYQNQAYTRQRKAARATQACDQCRTRKAKCDEGRPNCSHCKENSLQCVYKEVPPHKQEKTTQVLLDRLMQMEDRLENRMSVMLETQRDHERLLRSLSTEQQSKSRPINTVQDIPLPAPIPVDQKPLLKQETPSIQAPSATATLETGSQDLASSSFSSALGAVGVDAKTDEPEGELSIPVEHTTAAHKLLMWPSIKKLLIPKEYDEDYVMRLEEERGLISIYGQGEISYTADDSQLPTDGGFDGARPDGDGAGLDADVDIDKFGNLKLDVGTAQRYYVCYLDNMYKLHPFLEQGELDQKVDRFIRCYCRINTSPSSTSNRRPSRDGPPPAKRRRSNENLGIRGEFTDSSPNPLRPRVGKNIDNAMVLLCLAIGAICEVPAPLPGPIMDSKIDYRSQRIPGPLTPIIAMQTSQNGAYAPNGVLSPANSDSAVPLTYSHPLYAMPMQPASQSFPSTLGENRKNLSRRSVSAVRDEQGNTKNYQVIAGLTMYGYATSILGYLQGGNELEHVQVGLLAGLYAGQLAHPFQSHSWISQASRACQVLVRTKRYERLEEGPVKDLYNFAYWTCLQLESDLLAELDIPASGISRSESRMALPKGKFTIPLPDDLSSPSTMMMLFYSAQIHLRKVLNRVHTDLYKVEKQGQRRWSSTVQEALSMNLDLWRTSLPDSMKWKDTEGPADEINAARMRAKYYGARYIIHRPLLYHALHYGHAGTRVGPIGQAMDSPTYQQQSPSVTHNSTARSTDMARMSSEMGSALPVSLANGWTPPKVHPRDLPKKLRLACKICIESAILSTEAFDGVVGHRLVVTNIFGTAHAQFGNMLVLSATFMSGLSEMVDPKILERLLKRTIAFLAQSEHISPTLRADARILTEIYEKIFHRAPDMSSYPGMTHH</sequence>
<organism evidence="7 8">
    <name type="scientific">Penicillium salamii</name>
    <dbReference type="NCBI Taxonomy" id="1612424"/>
    <lineage>
        <taxon>Eukaryota</taxon>
        <taxon>Fungi</taxon>
        <taxon>Dikarya</taxon>
        <taxon>Ascomycota</taxon>
        <taxon>Pezizomycotina</taxon>
        <taxon>Eurotiomycetes</taxon>
        <taxon>Eurotiomycetidae</taxon>
        <taxon>Eurotiales</taxon>
        <taxon>Aspergillaceae</taxon>
        <taxon>Penicillium</taxon>
    </lineage>
</organism>
<evidence type="ECO:0000259" key="6">
    <source>
        <dbReference type="PROSITE" id="PS50048"/>
    </source>
</evidence>
<reference evidence="7" key="1">
    <citation type="submission" date="2021-07" db="EMBL/GenBank/DDBJ databases">
        <authorList>
            <person name="Branca A.L. A."/>
        </authorList>
    </citation>
    <scope>NUCLEOTIDE SEQUENCE</scope>
</reference>
<dbReference type="PANTHER" id="PTHR47785">
    <property type="entry name" value="ZN(II)2CYS6 TRANSCRIPTION FACTOR (EUROFUNG)-RELATED-RELATED"/>
    <property type="match status" value="1"/>
</dbReference>
<protein>
    <recommendedName>
        <fullName evidence="6">Zn(2)-C6 fungal-type domain-containing protein</fullName>
    </recommendedName>
</protein>
<dbReference type="SMART" id="SM00066">
    <property type="entry name" value="GAL4"/>
    <property type="match status" value="1"/>
</dbReference>
<feature type="compositionally biased region" description="Pro residues" evidence="5">
    <location>
        <begin position="1"/>
        <end position="17"/>
    </location>
</feature>
<dbReference type="InterPro" id="IPR053181">
    <property type="entry name" value="EcdB-like_regulator"/>
</dbReference>
<feature type="compositionally biased region" description="Pro residues" evidence="5">
    <location>
        <begin position="48"/>
        <end position="57"/>
    </location>
</feature>
<evidence type="ECO:0000256" key="2">
    <source>
        <dbReference type="ARBA" id="ARBA00023125"/>
    </source>
</evidence>
<comment type="caution">
    <text evidence="7">The sequence shown here is derived from an EMBL/GenBank/DDBJ whole genome shotgun (WGS) entry which is preliminary data.</text>
</comment>
<keyword evidence="3" id="KW-0804">Transcription</keyword>
<dbReference type="Gene3D" id="4.10.240.10">
    <property type="entry name" value="Zn(2)-C6 fungal-type DNA-binding domain"/>
    <property type="match status" value="1"/>
</dbReference>
<dbReference type="Proteomes" id="UP001152592">
    <property type="component" value="Unassembled WGS sequence"/>
</dbReference>
<dbReference type="CDD" id="cd00067">
    <property type="entry name" value="GAL4"/>
    <property type="match status" value="1"/>
</dbReference>
<dbReference type="PANTHER" id="PTHR47785:SF4">
    <property type="entry name" value="ZN(II)2CYS6 TRANSCRIPTION FACTOR (EUROFUNG)"/>
    <property type="match status" value="1"/>
</dbReference>
<proteinExistence type="predicted"/>
<dbReference type="InterPro" id="IPR001138">
    <property type="entry name" value="Zn2Cys6_DnaBD"/>
</dbReference>
<dbReference type="SUPFAM" id="SSF57701">
    <property type="entry name" value="Zn2/Cys6 DNA-binding domain"/>
    <property type="match status" value="1"/>
</dbReference>
<feature type="region of interest" description="Disordered" evidence="5">
    <location>
        <begin position="260"/>
        <end position="287"/>
    </location>
</feature>
<accession>A0A9W4I5Y1</accession>
<dbReference type="GO" id="GO:0008270">
    <property type="term" value="F:zinc ion binding"/>
    <property type="evidence" value="ECO:0007669"/>
    <property type="project" value="InterPro"/>
</dbReference>
<dbReference type="InterPro" id="IPR036864">
    <property type="entry name" value="Zn2-C6_fun-type_DNA-bd_sf"/>
</dbReference>
<dbReference type="PROSITE" id="PS00463">
    <property type="entry name" value="ZN2_CY6_FUNGAL_1"/>
    <property type="match status" value="1"/>
</dbReference>
<dbReference type="GO" id="GO:0000981">
    <property type="term" value="F:DNA-binding transcription factor activity, RNA polymerase II-specific"/>
    <property type="evidence" value="ECO:0007669"/>
    <property type="project" value="InterPro"/>
</dbReference>
<keyword evidence="2" id="KW-0238">DNA-binding</keyword>
<keyword evidence="4" id="KW-0539">Nucleus</keyword>
<evidence type="ECO:0000313" key="7">
    <source>
        <dbReference type="EMBL" id="CAG8228168.1"/>
    </source>
</evidence>
<dbReference type="Pfam" id="PF00172">
    <property type="entry name" value="Zn_clus"/>
    <property type="match status" value="1"/>
</dbReference>
<feature type="compositionally biased region" description="Low complexity" evidence="5">
    <location>
        <begin position="80"/>
        <end position="93"/>
    </location>
</feature>
<feature type="region of interest" description="Disordered" evidence="5">
    <location>
        <begin position="1"/>
        <end position="161"/>
    </location>
</feature>